<dbReference type="GO" id="GO:0005634">
    <property type="term" value="C:nucleus"/>
    <property type="evidence" value="ECO:0007669"/>
    <property type="project" value="TreeGrafter"/>
</dbReference>
<dbReference type="GO" id="GO:0008270">
    <property type="term" value="F:zinc ion binding"/>
    <property type="evidence" value="ECO:0007669"/>
    <property type="project" value="UniProtKB-KW"/>
</dbReference>
<name>A0A3B0N782_THEAN</name>
<keyword evidence="3" id="KW-0862">Zinc</keyword>
<dbReference type="FunFam" id="3.30.40.10:FF:000388">
    <property type="entry name" value="Putative RING zinc finger domain superfamily protein"/>
    <property type="match status" value="1"/>
</dbReference>
<dbReference type="VEuPathDB" id="PiroplasmaDB:TA14195"/>
<sequence>MNTNISNNNQLNYNDTLYTQFNNSPVDGVNNVTNRIRRNSSVPVVFYRNDQISRRNRNNETLSANRYPMPNRQLSSPIHSNVHYYPFYSINLMNRHTEIMRIHEELSRYHNIIQSRLLSSPRFNPTNTNNSVNTINTINTVNSINMANNVTPRNMVGNDYIYITNNVYSGSGLGSSRVNSLDTRSFSRVNSDLSHLNQAQISTIPTQSINLVEPIEVQLPPEILESFPVNLFTGDSGELDESLRSCSVCLEEYQQGDEIRRLPCTHSFHKRCIDTWLKKSTICPICKFNYIIMMQI</sequence>
<proteinExistence type="predicted"/>
<protein>
    <submittedName>
        <fullName evidence="6">Ring finger domain/RING-H2 zinc finger/zinc-RING finger domain/Zinc finger, C3HC4 type (RING finger) containing protein, putative</fullName>
    </submittedName>
</protein>
<keyword evidence="1" id="KW-0479">Metal-binding</keyword>
<dbReference type="InterPro" id="IPR001841">
    <property type="entry name" value="Znf_RING"/>
</dbReference>
<evidence type="ECO:0000313" key="7">
    <source>
        <dbReference type="EMBL" id="SVP91387.1"/>
    </source>
</evidence>
<dbReference type="SUPFAM" id="SSF57850">
    <property type="entry name" value="RING/U-box"/>
    <property type="match status" value="1"/>
</dbReference>
<dbReference type="CDD" id="cd16461">
    <property type="entry name" value="RING-H2_EL5-like"/>
    <property type="match status" value="1"/>
</dbReference>
<evidence type="ECO:0000256" key="4">
    <source>
        <dbReference type="PROSITE-ProRule" id="PRU00175"/>
    </source>
</evidence>
<dbReference type="GO" id="GO:0061630">
    <property type="term" value="F:ubiquitin protein ligase activity"/>
    <property type="evidence" value="ECO:0007669"/>
    <property type="project" value="TreeGrafter"/>
</dbReference>
<keyword evidence="2 4" id="KW-0863">Zinc-finger</keyword>
<reference evidence="6" key="1">
    <citation type="submission" date="2018-07" db="EMBL/GenBank/DDBJ databases">
        <authorList>
            <person name="Quirk P.G."/>
            <person name="Krulwich T.A."/>
        </authorList>
    </citation>
    <scope>NUCLEOTIDE SEQUENCE</scope>
    <source>
        <strain evidence="6">Anand</strain>
    </source>
</reference>
<dbReference type="PANTHER" id="PTHR45931">
    <property type="entry name" value="SI:CH211-59O9.10"/>
    <property type="match status" value="1"/>
</dbReference>
<dbReference type="EMBL" id="UIVS01000002">
    <property type="protein sequence ID" value="SVP91387.1"/>
    <property type="molecule type" value="Genomic_DNA"/>
</dbReference>
<dbReference type="AlphaFoldDB" id="A0A3B0N782"/>
<gene>
    <name evidence="6" type="ORF">TAT_000154700</name>
    <name evidence="7" type="ORF">TAV_000154800</name>
</gene>
<dbReference type="InterPro" id="IPR013083">
    <property type="entry name" value="Znf_RING/FYVE/PHD"/>
</dbReference>
<dbReference type="Pfam" id="PF13639">
    <property type="entry name" value="zf-RING_2"/>
    <property type="match status" value="1"/>
</dbReference>
<dbReference type="Gene3D" id="3.30.40.10">
    <property type="entry name" value="Zinc/RING finger domain, C3HC4 (zinc finger)"/>
    <property type="match status" value="1"/>
</dbReference>
<dbReference type="EMBL" id="UIVT01000002">
    <property type="protein sequence ID" value="SVP90836.1"/>
    <property type="molecule type" value="Genomic_DNA"/>
</dbReference>
<dbReference type="PANTHER" id="PTHR45931:SF3">
    <property type="entry name" value="RING ZINC FINGER-CONTAINING PROTEIN"/>
    <property type="match status" value="1"/>
</dbReference>
<organism evidence="6">
    <name type="scientific">Theileria annulata</name>
    <dbReference type="NCBI Taxonomy" id="5874"/>
    <lineage>
        <taxon>Eukaryota</taxon>
        <taxon>Sar</taxon>
        <taxon>Alveolata</taxon>
        <taxon>Apicomplexa</taxon>
        <taxon>Aconoidasida</taxon>
        <taxon>Piroplasmida</taxon>
        <taxon>Theileriidae</taxon>
        <taxon>Theileria</taxon>
    </lineage>
</organism>
<dbReference type="InterPro" id="IPR051834">
    <property type="entry name" value="RING_finger_E3_ligase"/>
</dbReference>
<evidence type="ECO:0000259" key="5">
    <source>
        <dbReference type="PROSITE" id="PS50089"/>
    </source>
</evidence>
<evidence type="ECO:0000256" key="1">
    <source>
        <dbReference type="ARBA" id="ARBA00022723"/>
    </source>
</evidence>
<dbReference type="PROSITE" id="PS50089">
    <property type="entry name" value="ZF_RING_2"/>
    <property type="match status" value="1"/>
</dbReference>
<dbReference type="SMART" id="SM00184">
    <property type="entry name" value="RING"/>
    <property type="match status" value="1"/>
</dbReference>
<accession>A0A3B0N782</accession>
<dbReference type="GO" id="GO:0006511">
    <property type="term" value="P:ubiquitin-dependent protein catabolic process"/>
    <property type="evidence" value="ECO:0007669"/>
    <property type="project" value="TreeGrafter"/>
</dbReference>
<evidence type="ECO:0000313" key="6">
    <source>
        <dbReference type="EMBL" id="SVP90836.1"/>
    </source>
</evidence>
<evidence type="ECO:0000256" key="3">
    <source>
        <dbReference type="ARBA" id="ARBA00022833"/>
    </source>
</evidence>
<evidence type="ECO:0000256" key="2">
    <source>
        <dbReference type="ARBA" id="ARBA00022771"/>
    </source>
</evidence>
<feature type="domain" description="RING-type" evidence="5">
    <location>
        <begin position="246"/>
        <end position="287"/>
    </location>
</feature>